<comment type="caution">
    <text evidence="1">The sequence shown here is derived from an EMBL/GenBank/DDBJ whole genome shotgun (WGS) entry which is preliminary data.</text>
</comment>
<proteinExistence type="predicted"/>
<gene>
    <name evidence="1" type="ORF">HF519_03465</name>
</gene>
<protein>
    <submittedName>
        <fullName evidence="1">Uncharacterized protein</fullName>
    </submittedName>
</protein>
<dbReference type="Proteomes" id="UP000586918">
    <property type="component" value="Unassembled WGS sequence"/>
</dbReference>
<reference evidence="1 2" key="1">
    <citation type="submission" date="2020-04" db="EMBL/GenBank/DDBJ databases">
        <authorList>
            <person name="Klaysubun C."/>
            <person name="Duangmal K."/>
            <person name="Lipun K."/>
        </authorList>
    </citation>
    <scope>NUCLEOTIDE SEQUENCE [LARGE SCALE GENOMIC DNA]</scope>
    <source>
        <strain evidence="1 2">DSM 45300</strain>
    </source>
</reference>
<evidence type="ECO:0000313" key="2">
    <source>
        <dbReference type="Proteomes" id="UP000586918"/>
    </source>
</evidence>
<evidence type="ECO:0000313" key="1">
    <source>
        <dbReference type="EMBL" id="NMH90655.1"/>
    </source>
</evidence>
<sequence length="137" mass="14750">MADRPSPSHDHAGAGERPFWVRTRIDHSGLSHVTLLAYALAKRLASEEVARQFSGTAKAVAAIMVETVEATLNMWEEPGALVCHIARGAIDPACGRDRRGRTRLEQAGERDPPPFDGLLSGIEVVLGQDTATVRLAV</sequence>
<dbReference type="AlphaFoldDB" id="A0A848DDK5"/>
<dbReference type="RefSeq" id="WP_169410152.1">
    <property type="nucleotide sequence ID" value="NZ_JAAXKZ010000007.1"/>
</dbReference>
<name>A0A848DDK5_9PSEU</name>
<dbReference type="EMBL" id="JAAXKZ010000007">
    <property type="protein sequence ID" value="NMH90655.1"/>
    <property type="molecule type" value="Genomic_DNA"/>
</dbReference>
<keyword evidence="2" id="KW-1185">Reference proteome</keyword>
<accession>A0A848DDK5</accession>
<organism evidence="1 2">
    <name type="scientific">Pseudonocardia bannensis</name>
    <dbReference type="NCBI Taxonomy" id="630973"/>
    <lineage>
        <taxon>Bacteria</taxon>
        <taxon>Bacillati</taxon>
        <taxon>Actinomycetota</taxon>
        <taxon>Actinomycetes</taxon>
        <taxon>Pseudonocardiales</taxon>
        <taxon>Pseudonocardiaceae</taxon>
        <taxon>Pseudonocardia</taxon>
    </lineage>
</organism>